<proteinExistence type="predicted"/>
<name>A0AAD6IW65_DREDA</name>
<keyword evidence="3" id="KW-1185">Reference proteome</keyword>
<dbReference type="Pfam" id="PF14832">
    <property type="entry name" value="Tautomerase_3"/>
    <property type="match status" value="1"/>
</dbReference>
<protein>
    <recommendedName>
        <fullName evidence="1">Tautomerase cis-CaaD-like domain-containing protein</fullName>
    </recommendedName>
</protein>
<organism evidence="2 3">
    <name type="scientific">Drechslerella dactyloides</name>
    <name type="common">Nematode-trapping fungus</name>
    <name type="synonym">Arthrobotrys dactyloides</name>
    <dbReference type="NCBI Taxonomy" id="74499"/>
    <lineage>
        <taxon>Eukaryota</taxon>
        <taxon>Fungi</taxon>
        <taxon>Dikarya</taxon>
        <taxon>Ascomycota</taxon>
        <taxon>Pezizomycotina</taxon>
        <taxon>Orbiliomycetes</taxon>
        <taxon>Orbiliales</taxon>
        <taxon>Orbiliaceae</taxon>
        <taxon>Drechslerella</taxon>
    </lineage>
</organism>
<evidence type="ECO:0000313" key="2">
    <source>
        <dbReference type="EMBL" id="KAJ6259581.1"/>
    </source>
</evidence>
<dbReference type="Proteomes" id="UP001221413">
    <property type="component" value="Unassembled WGS sequence"/>
</dbReference>
<dbReference type="EMBL" id="JAQGDS010000006">
    <property type="protein sequence ID" value="KAJ6259581.1"/>
    <property type="molecule type" value="Genomic_DNA"/>
</dbReference>
<dbReference type="InterPro" id="IPR014347">
    <property type="entry name" value="Tautomerase/MIF_sf"/>
</dbReference>
<feature type="domain" description="Tautomerase cis-CaaD-like" evidence="1">
    <location>
        <begin position="28"/>
        <end position="84"/>
    </location>
</feature>
<gene>
    <name evidence="2" type="ORF">Dda_5219</name>
</gene>
<sequence>MLFPLAVVSEHEASPSREANTSFTKLVFHSVDLTPDQKDALASTITNAHCGATGALKFFVNVEFHHNTNPWQYIGGHRRPNNKIIGLTRPRGTAGEDIMNEVVSEVNEGWTKIVGSEGEKELSAFWINDGMLTGMEFGHLLPKAFEDNAWLESHKAEFEKRAREGDELFSEVLKSNDVPR</sequence>
<evidence type="ECO:0000313" key="3">
    <source>
        <dbReference type="Proteomes" id="UP001221413"/>
    </source>
</evidence>
<accession>A0AAD6IW65</accession>
<evidence type="ECO:0000259" key="1">
    <source>
        <dbReference type="Pfam" id="PF14832"/>
    </source>
</evidence>
<dbReference type="Gene3D" id="3.30.429.10">
    <property type="entry name" value="Macrophage Migration Inhibitory Factor"/>
    <property type="match status" value="1"/>
</dbReference>
<dbReference type="InterPro" id="IPR028116">
    <property type="entry name" value="Cis-CaaD-like"/>
</dbReference>
<dbReference type="AlphaFoldDB" id="A0AAD6IW65"/>
<reference evidence="2" key="1">
    <citation type="submission" date="2023-01" db="EMBL/GenBank/DDBJ databases">
        <title>The chitinases involved in constricting ring structure development in the nematode-trapping fungus Drechslerella dactyloides.</title>
        <authorList>
            <person name="Wang R."/>
            <person name="Zhang L."/>
            <person name="Tang P."/>
            <person name="Li S."/>
            <person name="Liang L."/>
        </authorList>
    </citation>
    <scope>NUCLEOTIDE SEQUENCE</scope>
    <source>
        <strain evidence="2">YMF1.00031</strain>
    </source>
</reference>
<comment type="caution">
    <text evidence="2">The sequence shown here is derived from an EMBL/GenBank/DDBJ whole genome shotgun (WGS) entry which is preliminary data.</text>
</comment>